<sequence length="592" mass="66903">MASASDGVVPRKHRLFVAAIDFGTTYSGYAFSSKDGWEKEPLKINSNVWNAGTKRLLSSKAPTTLLLNPDKSFLSFGYDAETEYSDMAENGKNVQSYYYFDCFKMLLHDNKRLRRDTEIKDASGKLLKAMHVFSLSIKFLRDHLFESLGDKFTGIQEEDIHYVLTVPAIWDYNAKQFMREAAVKAGISEKQLSIALEPETASIYCQHLQLARQTDKSGASFLDVVKTGTTFMVVDLGGGTTDITFHERCKGGNLKEIHQPIGGPWGGRDINEAFFALISELLGKDVFDEFKKNALDEFLELQRDFETRKRSIFSQKSETINMSLGYSLFKLVKEARKTDSVDDIINKNPKYAGKITARKQKIQIPADIFTSLFLPIIGKIIAHIKKIMKENTVSIDYILMVGGFAECDIVQKEFKSAFSDIKVIIPEEAGLAVLKGAVMYGHMPQIITTRVARHTYGIQSWPEFDARKHPVSKRVIIDGVARCKDVFFKYVTIGQEITPGHKHSQVFQALKPDEDTLECTIFASWEKDPKFITDESCFKLGTLTVPLPQQRSSEPLEIEETMVFGMTELHISARDTVNNRIYKDALFNVLDK</sequence>
<accession>K1QVT5</accession>
<evidence type="ECO:0000313" key="1">
    <source>
        <dbReference type="EMBL" id="EKC35349.1"/>
    </source>
</evidence>
<dbReference type="Gene3D" id="3.30.420.40">
    <property type="match status" value="2"/>
</dbReference>
<dbReference type="CDD" id="cd10229">
    <property type="entry name" value="ASKHA_NBD_HSP70_HSPA12"/>
    <property type="match status" value="1"/>
</dbReference>
<dbReference type="AlphaFoldDB" id="K1QVT5"/>
<keyword evidence="1" id="KW-0346">Stress response</keyword>
<organism evidence="1">
    <name type="scientific">Magallana gigas</name>
    <name type="common">Pacific oyster</name>
    <name type="synonym">Crassostrea gigas</name>
    <dbReference type="NCBI Taxonomy" id="29159"/>
    <lineage>
        <taxon>Eukaryota</taxon>
        <taxon>Metazoa</taxon>
        <taxon>Spiralia</taxon>
        <taxon>Lophotrochozoa</taxon>
        <taxon>Mollusca</taxon>
        <taxon>Bivalvia</taxon>
        <taxon>Autobranchia</taxon>
        <taxon>Pteriomorphia</taxon>
        <taxon>Ostreida</taxon>
        <taxon>Ostreoidea</taxon>
        <taxon>Ostreidae</taxon>
        <taxon>Magallana</taxon>
    </lineage>
</organism>
<dbReference type="EMBL" id="JH815863">
    <property type="protein sequence ID" value="EKC35349.1"/>
    <property type="molecule type" value="Genomic_DNA"/>
</dbReference>
<reference evidence="1" key="1">
    <citation type="journal article" date="2012" name="Nature">
        <title>The oyster genome reveals stress adaptation and complexity of shell formation.</title>
        <authorList>
            <person name="Zhang G."/>
            <person name="Fang X."/>
            <person name="Guo X."/>
            <person name="Li L."/>
            <person name="Luo R."/>
            <person name="Xu F."/>
            <person name="Yang P."/>
            <person name="Zhang L."/>
            <person name="Wang X."/>
            <person name="Qi H."/>
            <person name="Xiong Z."/>
            <person name="Que H."/>
            <person name="Xie Y."/>
            <person name="Holland P.W."/>
            <person name="Paps J."/>
            <person name="Zhu Y."/>
            <person name="Wu F."/>
            <person name="Chen Y."/>
            <person name="Wang J."/>
            <person name="Peng C."/>
            <person name="Meng J."/>
            <person name="Yang L."/>
            <person name="Liu J."/>
            <person name="Wen B."/>
            <person name="Zhang N."/>
            <person name="Huang Z."/>
            <person name="Zhu Q."/>
            <person name="Feng Y."/>
            <person name="Mount A."/>
            <person name="Hedgecock D."/>
            <person name="Xu Z."/>
            <person name="Liu Y."/>
            <person name="Domazet-Loso T."/>
            <person name="Du Y."/>
            <person name="Sun X."/>
            <person name="Zhang S."/>
            <person name="Liu B."/>
            <person name="Cheng P."/>
            <person name="Jiang X."/>
            <person name="Li J."/>
            <person name="Fan D."/>
            <person name="Wang W."/>
            <person name="Fu W."/>
            <person name="Wang T."/>
            <person name="Wang B."/>
            <person name="Zhang J."/>
            <person name="Peng Z."/>
            <person name="Li Y."/>
            <person name="Li N."/>
            <person name="Wang J."/>
            <person name="Chen M."/>
            <person name="He Y."/>
            <person name="Tan F."/>
            <person name="Song X."/>
            <person name="Zheng Q."/>
            <person name="Huang R."/>
            <person name="Yang H."/>
            <person name="Du X."/>
            <person name="Chen L."/>
            <person name="Yang M."/>
            <person name="Gaffney P.M."/>
            <person name="Wang S."/>
            <person name="Luo L."/>
            <person name="She Z."/>
            <person name="Ming Y."/>
            <person name="Huang W."/>
            <person name="Zhang S."/>
            <person name="Huang B."/>
            <person name="Zhang Y."/>
            <person name="Qu T."/>
            <person name="Ni P."/>
            <person name="Miao G."/>
            <person name="Wang J."/>
            <person name="Wang Q."/>
            <person name="Steinberg C.E."/>
            <person name="Wang H."/>
            <person name="Li N."/>
            <person name="Qian L."/>
            <person name="Zhang G."/>
            <person name="Li Y."/>
            <person name="Yang H."/>
            <person name="Liu X."/>
            <person name="Wang J."/>
            <person name="Yin Y."/>
            <person name="Wang J."/>
        </authorList>
    </citation>
    <scope>NUCLEOTIDE SEQUENCE [LARGE SCALE GENOMIC DNA]</scope>
    <source>
        <strain evidence="1">05x7-T-G4-1.051#20</strain>
    </source>
</reference>
<dbReference type="PANTHER" id="PTHR14187:SF5">
    <property type="entry name" value="HEAT SHOCK 70 KDA PROTEIN 12A"/>
    <property type="match status" value="1"/>
</dbReference>
<dbReference type="InterPro" id="IPR043129">
    <property type="entry name" value="ATPase_NBD"/>
</dbReference>
<dbReference type="HOGENOM" id="CLU_009958_5_3_1"/>
<protein>
    <submittedName>
        <fullName evidence="1">Heat shock 70 kDa protein 12A</fullName>
    </submittedName>
</protein>
<dbReference type="PANTHER" id="PTHR14187">
    <property type="entry name" value="ALPHA KINASE/ELONGATION FACTOR 2 KINASE"/>
    <property type="match status" value="1"/>
</dbReference>
<gene>
    <name evidence="1" type="ORF">CGI_10012491</name>
</gene>
<dbReference type="InParanoid" id="K1QVT5"/>
<dbReference type="SUPFAM" id="SSF53067">
    <property type="entry name" value="Actin-like ATPase domain"/>
    <property type="match status" value="2"/>
</dbReference>
<name>K1QVT5_MAGGI</name>
<proteinExistence type="predicted"/>